<reference evidence="2" key="1">
    <citation type="submission" date="2023-10" db="EMBL/GenBank/DDBJ databases">
        <title>Genome assembly of Pristionchus species.</title>
        <authorList>
            <person name="Yoshida K."/>
            <person name="Sommer R.J."/>
        </authorList>
    </citation>
    <scope>NUCLEOTIDE SEQUENCE</scope>
    <source>
        <strain evidence="2">RS5133</strain>
    </source>
</reference>
<accession>A0AAV5WG74</accession>
<dbReference type="EMBL" id="BTSY01000005">
    <property type="protein sequence ID" value="GMT30498.1"/>
    <property type="molecule type" value="Genomic_DNA"/>
</dbReference>
<dbReference type="AlphaFoldDB" id="A0AAV5WG74"/>
<keyword evidence="3" id="KW-1185">Reference proteome</keyword>
<sequence>ATRVCDLHLHPDLKGFIKNDKSEWRCEGDFLRSVPISSLFSTTKKRPIELMCKIQREEEGEEEMRGGGDEESNELISTTQEFREAALASINNRSIPP</sequence>
<dbReference type="Proteomes" id="UP001432322">
    <property type="component" value="Unassembled WGS sequence"/>
</dbReference>
<gene>
    <name evidence="2" type="ORF">PFISCL1PPCAC_21795</name>
</gene>
<feature type="region of interest" description="Disordered" evidence="1">
    <location>
        <begin position="58"/>
        <end position="77"/>
    </location>
</feature>
<evidence type="ECO:0000313" key="3">
    <source>
        <dbReference type="Proteomes" id="UP001432322"/>
    </source>
</evidence>
<organism evidence="2 3">
    <name type="scientific">Pristionchus fissidentatus</name>
    <dbReference type="NCBI Taxonomy" id="1538716"/>
    <lineage>
        <taxon>Eukaryota</taxon>
        <taxon>Metazoa</taxon>
        <taxon>Ecdysozoa</taxon>
        <taxon>Nematoda</taxon>
        <taxon>Chromadorea</taxon>
        <taxon>Rhabditida</taxon>
        <taxon>Rhabditina</taxon>
        <taxon>Diplogasteromorpha</taxon>
        <taxon>Diplogasteroidea</taxon>
        <taxon>Neodiplogasteridae</taxon>
        <taxon>Pristionchus</taxon>
    </lineage>
</organism>
<evidence type="ECO:0000256" key="1">
    <source>
        <dbReference type="SAM" id="MobiDB-lite"/>
    </source>
</evidence>
<feature type="non-terminal residue" evidence="2">
    <location>
        <position position="97"/>
    </location>
</feature>
<evidence type="ECO:0000313" key="2">
    <source>
        <dbReference type="EMBL" id="GMT30498.1"/>
    </source>
</evidence>
<name>A0AAV5WG74_9BILA</name>
<feature type="non-terminal residue" evidence="2">
    <location>
        <position position="1"/>
    </location>
</feature>
<protein>
    <submittedName>
        <fullName evidence="2">Uncharacterized protein</fullName>
    </submittedName>
</protein>
<proteinExistence type="predicted"/>
<comment type="caution">
    <text evidence="2">The sequence shown here is derived from an EMBL/GenBank/DDBJ whole genome shotgun (WGS) entry which is preliminary data.</text>
</comment>